<sequence length="158" mass="18442">MRLFFMIFMIKIFIGNNCNMQLSDAGINDYNLGLSYKDLCNEILPLQLNRNSNSLVNSKIEVFSYFEKNNQLNEESKVLYHFAFKDSVLCGYTFEMEISDIQSYKEFIRRIEKDNAFITSYKTSYLEKKDGCERFIRLRSKGKQLLISGGIDNIGGSW</sequence>
<comment type="caution">
    <text evidence="1">The sequence shown here is derived from an EMBL/GenBank/DDBJ whole genome shotgun (WGS) entry which is preliminary data.</text>
</comment>
<proteinExistence type="predicted"/>
<dbReference type="RefSeq" id="WP_152573439.1">
    <property type="nucleotide sequence ID" value="NZ_VIKU02000001.1"/>
</dbReference>
<dbReference type="Proteomes" id="UP000707206">
    <property type="component" value="Unassembled WGS sequence"/>
</dbReference>
<organism evidence="1 2">
    <name type="scientific">Pelagihabitans pacificus</name>
    <dbReference type="NCBI Taxonomy" id="2696054"/>
    <lineage>
        <taxon>Bacteria</taxon>
        <taxon>Pseudomonadati</taxon>
        <taxon>Bacteroidota</taxon>
        <taxon>Flavobacteriia</taxon>
        <taxon>Flavobacteriales</taxon>
        <taxon>Flavobacteriaceae</taxon>
        <taxon>Pelagihabitans</taxon>
    </lineage>
</organism>
<dbReference type="AlphaFoldDB" id="A0A967E519"/>
<dbReference type="EMBL" id="VIKU02000001">
    <property type="protein sequence ID" value="NHF58982.1"/>
    <property type="molecule type" value="Genomic_DNA"/>
</dbReference>
<protein>
    <submittedName>
        <fullName evidence="1">Uncharacterized protein</fullName>
    </submittedName>
</protein>
<evidence type="ECO:0000313" key="1">
    <source>
        <dbReference type="EMBL" id="NHF58982.1"/>
    </source>
</evidence>
<reference evidence="1" key="2">
    <citation type="submission" date="2020-03" db="EMBL/GenBank/DDBJ databases">
        <title>Flavobacteriaceae bacterium strain TP-CH-4, a member of the family Flavobacteriaceae isolated from a deep-sea seamount.</title>
        <authorList>
            <person name="Zhang D.-C."/>
        </authorList>
    </citation>
    <scope>NUCLEOTIDE SEQUENCE</scope>
    <source>
        <strain evidence="1">TP-CH-4</strain>
    </source>
</reference>
<accession>A0A967E519</accession>
<keyword evidence="2" id="KW-1185">Reference proteome</keyword>
<name>A0A967E519_9FLAO</name>
<reference evidence="1" key="1">
    <citation type="submission" date="2019-07" db="EMBL/GenBank/DDBJ databases">
        <authorList>
            <person name="De-Chao Zhang Q."/>
        </authorList>
    </citation>
    <scope>NUCLEOTIDE SEQUENCE</scope>
    <source>
        <strain evidence="1">TP-CH-4</strain>
    </source>
</reference>
<gene>
    <name evidence="1" type="ORF">FK220_006505</name>
</gene>
<evidence type="ECO:0000313" key="2">
    <source>
        <dbReference type="Proteomes" id="UP000707206"/>
    </source>
</evidence>